<proteinExistence type="inferred from homology"/>
<reference evidence="10 11" key="1">
    <citation type="submission" date="2018-10" db="EMBL/GenBank/DDBJ databases">
        <title>Ulvibacterium marinum gen. nov., sp. nov., a novel marine bacterium of the family Flavobacteriaceae, isolated from a culture of the green alga Ulva prolifera.</title>
        <authorList>
            <person name="Zhang Z."/>
        </authorList>
    </citation>
    <scope>NUCLEOTIDE SEQUENCE [LARGE SCALE GENOMIC DNA]</scope>
    <source>
        <strain evidence="10 11">CCMM003</strain>
    </source>
</reference>
<comment type="catalytic activity">
    <reaction evidence="8">
        <text>L-glutamate 5-semialdehyde + NAD(+) + H2O = L-glutamate + NADH + 2 H(+)</text>
        <dbReference type="Rhea" id="RHEA:30235"/>
        <dbReference type="ChEBI" id="CHEBI:15377"/>
        <dbReference type="ChEBI" id="CHEBI:15378"/>
        <dbReference type="ChEBI" id="CHEBI:29985"/>
        <dbReference type="ChEBI" id="CHEBI:57540"/>
        <dbReference type="ChEBI" id="CHEBI:57945"/>
        <dbReference type="ChEBI" id="CHEBI:58066"/>
        <dbReference type="EC" id="1.2.1.88"/>
    </reaction>
</comment>
<evidence type="ECO:0000256" key="2">
    <source>
        <dbReference type="ARBA" id="ARBA00009986"/>
    </source>
</evidence>
<evidence type="ECO:0000256" key="5">
    <source>
        <dbReference type="ARBA" id="ARBA00023027"/>
    </source>
</evidence>
<dbReference type="NCBIfam" id="TIGR01236">
    <property type="entry name" value="D1pyr5carbox1"/>
    <property type="match status" value="1"/>
</dbReference>
<evidence type="ECO:0000256" key="3">
    <source>
        <dbReference type="ARBA" id="ARBA00012884"/>
    </source>
</evidence>
<keyword evidence="5" id="KW-0520">NAD</keyword>
<dbReference type="Gene3D" id="3.40.309.10">
    <property type="entry name" value="Aldehyde Dehydrogenase, Chain A, domain 2"/>
    <property type="match status" value="1"/>
</dbReference>
<keyword evidence="4 10" id="KW-0560">Oxidoreductase</keyword>
<dbReference type="RefSeq" id="WP_120713340.1">
    <property type="nucleotide sequence ID" value="NZ_RBCJ01000004.1"/>
</dbReference>
<dbReference type="GO" id="GO:0004657">
    <property type="term" value="F:proline dehydrogenase activity"/>
    <property type="evidence" value="ECO:0007669"/>
    <property type="project" value="UniProtKB-ARBA"/>
</dbReference>
<dbReference type="InterPro" id="IPR016163">
    <property type="entry name" value="Ald_DH_C"/>
</dbReference>
<sequence>MGKGFFQVPTALNEPIKSYAPGTSERDAVLQQYQAYFNGKVEVPLYIGSEEIRTGNTKPMSPPHDHGHSVGKYHLAEKQHVEKAIKNCLEARTAWADLTWEQRAAIFLKAAELIAGPYRAKMNTATMIAQSKTIHQAEIDAACELIDFLRFNVEYMSQIYEEQPDSAEGIWNRVEYRPLEGFVYAITPFNFTAIAGNLPASAAMMGNVVVWKPSDHQIFSAKVIMDVFKEAGLPDGVINMVYGDPVMITDTVLESPDFAGIHFTGSTHVFKELWKKIGNNIHTYKTYPRIVGETGGKDFIIAHPTAKPEQVATAITRGAFEFQGQKCSAASRVYLPKSTSKEVLDLVKKDIGSFNQPGSPEDMSNFITAVIHEGSFDKLAKYIDEAKKDAEAEIVAGGGYDKSKGYFVEPTVIVTSNPHYTTMKTELFGPVVTVYVYEDKDWSKTLKLVDSTSEYALTGAVLATDRYAIDQATKALQNCAGNFYINDKPTGAVVGQQPFGGARASGTNDKAGSAQNLLRWVSPRLIKETFVTPEDYRYPFLG</sequence>
<evidence type="ECO:0000256" key="7">
    <source>
        <dbReference type="ARBA" id="ARBA00032259"/>
    </source>
</evidence>
<dbReference type="EMBL" id="RBCJ01000004">
    <property type="protein sequence ID" value="RKN78433.1"/>
    <property type="molecule type" value="Genomic_DNA"/>
</dbReference>
<evidence type="ECO:0000313" key="11">
    <source>
        <dbReference type="Proteomes" id="UP000276603"/>
    </source>
</evidence>
<dbReference type="SUPFAM" id="SSF53720">
    <property type="entry name" value="ALDH-like"/>
    <property type="match status" value="1"/>
</dbReference>
<dbReference type="CDD" id="cd07123">
    <property type="entry name" value="ALDH_F4-17_P5CDH"/>
    <property type="match status" value="1"/>
</dbReference>
<evidence type="ECO:0000256" key="1">
    <source>
        <dbReference type="ARBA" id="ARBA00004786"/>
    </source>
</evidence>
<dbReference type="InterPro" id="IPR050485">
    <property type="entry name" value="Proline_metab_enzyme"/>
</dbReference>
<dbReference type="UniPathway" id="UPA00261">
    <property type="reaction ID" value="UER00374"/>
</dbReference>
<name>A0A3B0BY63_9FLAO</name>
<feature type="domain" description="Aldehyde dehydrogenase" evidence="9">
    <location>
        <begin position="62"/>
        <end position="515"/>
    </location>
</feature>
<protein>
    <recommendedName>
        <fullName evidence="7">L-glutamate gamma-semialdehyde dehydrogenase</fullName>
        <ecNumber evidence="3">1.2.1.88</ecNumber>
    </recommendedName>
    <alternativeName>
        <fullName evidence="7">L-glutamate gamma-semialdehyde dehydrogenase</fullName>
    </alternativeName>
</protein>
<accession>A0A3B0BY63</accession>
<dbReference type="PANTHER" id="PTHR42862">
    <property type="entry name" value="DELTA-1-PYRROLINE-5-CARBOXYLATE DEHYDROGENASE 1, ISOFORM A-RELATED"/>
    <property type="match status" value="1"/>
</dbReference>
<evidence type="ECO:0000313" key="10">
    <source>
        <dbReference type="EMBL" id="RKN78433.1"/>
    </source>
</evidence>
<comment type="pathway">
    <text evidence="1">Amino-acid degradation; L-proline degradation into L-glutamate; L-glutamate from L-proline: step 2/2.</text>
</comment>
<gene>
    <name evidence="10" type="primary">pruA</name>
    <name evidence="10" type="ORF">D7Z94_19645</name>
</gene>
<evidence type="ECO:0000259" key="9">
    <source>
        <dbReference type="Pfam" id="PF00171"/>
    </source>
</evidence>
<comment type="caution">
    <text evidence="10">The sequence shown here is derived from an EMBL/GenBank/DDBJ whole genome shotgun (WGS) entry which is preliminary data.</text>
</comment>
<dbReference type="InterPro" id="IPR016162">
    <property type="entry name" value="Ald_DH_N"/>
</dbReference>
<dbReference type="InterPro" id="IPR015590">
    <property type="entry name" value="Aldehyde_DH_dom"/>
</dbReference>
<dbReference type="GO" id="GO:0009898">
    <property type="term" value="C:cytoplasmic side of plasma membrane"/>
    <property type="evidence" value="ECO:0007669"/>
    <property type="project" value="TreeGrafter"/>
</dbReference>
<dbReference type="InterPro" id="IPR016160">
    <property type="entry name" value="Ald_DH_CS_CYS"/>
</dbReference>
<evidence type="ECO:0000256" key="8">
    <source>
        <dbReference type="ARBA" id="ARBA00048142"/>
    </source>
</evidence>
<dbReference type="GO" id="GO:0010133">
    <property type="term" value="P:L-proline catabolic process to L-glutamate"/>
    <property type="evidence" value="ECO:0007669"/>
    <property type="project" value="UniProtKB-UniPathway"/>
</dbReference>
<dbReference type="InterPro" id="IPR005931">
    <property type="entry name" value="P5CDH/ALDH4A1"/>
</dbReference>
<dbReference type="Pfam" id="PF00171">
    <property type="entry name" value="Aldedh"/>
    <property type="match status" value="1"/>
</dbReference>
<dbReference type="FunFam" id="3.40.605.10:FF:000006">
    <property type="entry name" value="1-pyrroline-5-carboxylate dehydrogenase"/>
    <property type="match status" value="1"/>
</dbReference>
<dbReference type="FunFam" id="3.40.309.10:FF:000005">
    <property type="entry name" value="1-pyrroline-5-carboxylate dehydrogenase 1"/>
    <property type="match status" value="1"/>
</dbReference>
<dbReference type="PANTHER" id="PTHR42862:SF1">
    <property type="entry name" value="DELTA-1-PYRROLINE-5-CARBOXYLATE DEHYDROGENASE 2, ISOFORM A-RELATED"/>
    <property type="match status" value="1"/>
</dbReference>
<dbReference type="AlphaFoldDB" id="A0A3B0BY63"/>
<dbReference type="GO" id="GO:0003842">
    <property type="term" value="F:L-glutamate gamma-semialdehyde dehydrogenase activity"/>
    <property type="evidence" value="ECO:0007669"/>
    <property type="project" value="UniProtKB-EC"/>
</dbReference>
<dbReference type="OrthoDB" id="9762913at2"/>
<comment type="similarity">
    <text evidence="2">Belongs to the aldehyde dehydrogenase family.</text>
</comment>
<dbReference type="PROSITE" id="PS00070">
    <property type="entry name" value="ALDEHYDE_DEHYDR_CYS"/>
    <property type="match status" value="1"/>
</dbReference>
<evidence type="ECO:0000256" key="6">
    <source>
        <dbReference type="ARBA" id="ARBA00023062"/>
    </source>
</evidence>
<organism evidence="10 11">
    <name type="scientific">Ulvibacterium marinum</name>
    <dbReference type="NCBI Taxonomy" id="2419782"/>
    <lineage>
        <taxon>Bacteria</taxon>
        <taxon>Pseudomonadati</taxon>
        <taxon>Bacteroidota</taxon>
        <taxon>Flavobacteriia</taxon>
        <taxon>Flavobacteriales</taxon>
        <taxon>Flavobacteriaceae</taxon>
        <taxon>Ulvibacterium</taxon>
    </lineage>
</organism>
<dbReference type="InterPro" id="IPR016161">
    <property type="entry name" value="Ald_DH/histidinol_DH"/>
</dbReference>
<keyword evidence="11" id="KW-1185">Reference proteome</keyword>
<keyword evidence="6" id="KW-0642">Proline metabolism</keyword>
<dbReference type="Gene3D" id="3.40.605.10">
    <property type="entry name" value="Aldehyde Dehydrogenase, Chain A, domain 1"/>
    <property type="match status" value="1"/>
</dbReference>
<dbReference type="EC" id="1.2.1.88" evidence="3"/>
<dbReference type="Proteomes" id="UP000276603">
    <property type="component" value="Unassembled WGS sequence"/>
</dbReference>
<evidence type="ECO:0000256" key="4">
    <source>
        <dbReference type="ARBA" id="ARBA00023002"/>
    </source>
</evidence>